<organism evidence="1 2">
    <name type="scientific">Irpex rosettiformis</name>
    <dbReference type="NCBI Taxonomy" id="378272"/>
    <lineage>
        <taxon>Eukaryota</taxon>
        <taxon>Fungi</taxon>
        <taxon>Dikarya</taxon>
        <taxon>Basidiomycota</taxon>
        <taxon>Agaricomycotina</taxon>
        <taxon>Agaricomycetes</taxon>
        <taxon>Polyporales</taxon>
        <taxon>Irpicaceae</taxon>
        <taxon>Irpex</taxon>
    </lineage>
</organism>
<accession>A0ACB8TUK1</accession>
<sequence length="538" mass="60417">MAAFLDLPDEVLVCIATHLEISDILGLRKVCRRCFHLTCERSIWETTLHAQSRTYPLPRSQDFTNNLLHIDPNDFEALATSVYITASSWLRRRAETQCLQPDPFPSFTSSSSLAGLDHRTIQDMHMLADRWLVVVFQEGCYEVWDLYPSEDNSGRTGLSSNGAWARERARPVCMIRDKVHGAFISSAACVDPQDDAIILALSSQPVIMILKIDVKERPFQAQILASVGTTPFSIYIMRAINPTSKLLVFGFAMNLHFWHWPTNSYWEIKLDEAEEEIYNMILAAHFLTPQHLVCLLNSSVELVTIDFLQEVEGLPPSQVNKTLRIDVLDFRGRRNPTSIRIFNPNPVELVNARGAVFSESQSTHSKSVSTIKTTFLAYNVLRGLFHYAVEARFPTSKPGRPSTSFARASATSDDIYCPPLDLSIKLLGAHRMARYIPPTDVGDAHVPRSRFMPGPRGFIAACTLGAQGMRGVWVERHRGTMGRSVFGFARVDYSDTDEDDTIRPGNQPDGRHTTIQGACIHDMKSSYDLRGACSLLFF</sequence>
<evidence type="ECO:0000313" key="1">
    <source>
        <dbReference type="EMBL" id="KAI0085752.1"/>
    </source>
</evidence>
<proteinExistence type="predicted"/>
<comment type="caution">
    <text evidence="1">The sequence shown here is derived from an EMBL/GenBank/DDBJ whole genome shotgun (WGS) entry which is preliminary data.</text>
</comment>
<evidence type="ECO:0000313" key="2">
    <source>
        <dbReference type="Proteomes" id="UP001055072"/>
    </source>
</evidence>
<dbReference type="Proteomes" id="UP001055072">
    <property type="component" value="Unassembled WGS sequence"/>
</dbReference>
<keyword evidence="2" id="KW-1185">Reference proteome</keyword>
<dbReference type="EMBL" id="MU274928">
    <property type="protein sequence ID" value="KAI0085752.1"/>
    <property type="molecule type" value="Genomic_DNA"/>
</dbReference>
<gene>
    <name evidence="1" type="ORF">BDY19DRAFT_390545</name>
</gene>
<reference evidence="1" key="1">
    <citation type="journal article" date="2021" name="Environ. Microbiol.">
        <title>Gene family expansions and transcriptome signatures uncover fungal adaptations to wood decay.</title>
        <authorList>
            <person name="Hage H."/>
            <person name="Miyauchi S."/>
            <person name="Viragh M."/>
            <person name="Drula E."/>
            <person name="Min B."/>
            <person name="Chaduli D."/>
            <person name="Navarro D."/>
            <person name="Favel A."/>
            <person name="Norest M."/>
            <person name="Lesage-Meessen L."/>
            <person name="Balint B."/>
            <person name="Merenyi Z."/>
            <person name="de Eugenio L."/>
            <person name="Morin E."/>
            <person name="Martinez A.T."/>
            <person name="Baldrian P."/>
            <person name="Stursova M."/>
            <person name="Martinez M.J."/>
            <person name="Novotny C."/>
            <person name="Magnuson J.K."/>
            <person name="Spatafora J.W."/>
            <person name="Maurice S."/>
            <person name="Pangilinan J."/>
            <person name="Andreopoulos W."/>
            <person name="LaButti K."/>
            <person name="Hundley H."/>
            <person name="Na H."/>
            <person name="Kuo A."/>
            <person name="Barry K."/>
            <person name="Lipzen A."/>
            <person name="Henrissat B."/>
            <person name="Riley R."/>
            <person name="Ahrendt S."/>
            <person name="Nagy L.G."/>
            <person name="Grigoriev I.V."/>
            <person name="Martin F."/>
            <person name="Rosso M.N."/>
        </authorList>
    </citation>
    <scope>NUCLEOTIDE SEQUENCE</scope>
    <source>
        <strain evidence="1">CBS 384.51</strain>
    </source>
</reference>
<protein>
    <submittedName>
        <fullName evidence="1">Uncharacterized protein</fullName>
    </submittedName>
</protein>
<name>A0ACB8TUK1_9APHY</name>